<feature type="compositionally biased region" description="Low complexity" evidence="1">
    <location>
        <begin position="54"/>
        <end position="68"/>
    </location>
</feature>
<name>A0AAU9F0G8_DROMD</name>
<organism evidence="2 3">
    <name type="scientific">Drosophila madeirensis</name>
    <name type="common">Fruit fly</name>
    <dbReference type="NCBI Taxonomy" id="30013"/>
    <lineage>
        <taxon>Eukaryota</taxon>
        <taxon>Metazoa</taxon>
        <taxon>Ecdysozoa</taxon>
        <taxon>Arthropoda</taxon>
        <taxon>Hexapoda</taxon>
        <taxon>Insecta</taxon>
        <taxon>Pterygota</taxon>
        <taxon>Neoptera</taxon>
        <taxon>Endopterygota</taxon>
        <taxon>Diptera</taxon>
        <taxon>Brachycera</taxon>
        <taxon>Muscomorpha</taxon>
        <taxon>Ephydroidea</taxon>
        <taxon>Drosophilidae</taxon>
        <taxon>Drosophila</taxon>
        <taxon>Sophophora</taxon>
    </lineage>
</organism>
<reference evidence="2 3" key="1">
    <citation type="submission" date="2024-02" db="EMBL/GenBank/DDBJ databases">
        <title>A chromosome-level genome assembly of Drosophila madeirensis, a fruit fly species endemic to Madeira island.</title>
        <authorList>
            <person name="Tomihara K."/>
            <person name="Llopart A."/>
            <person name="Yamamoto D."/>
        </authorList>
    </citation>
    <scope>NUCLEOTIDE SEQUENCE [LARGE SCALE GENOMIC DNA]</scope>
    <source>
        <strain evidence="2 3">RF1</strain>
    </source>
</reference>
<feature type="region of interest" description="Disordered" evidence="1">
    <location>
        <begin position="48"/>
        <end position="68"/>
    </location>
</feature>
<evidence type="ECO:0000313" key="2">
    <source>
        <dbReference type="EMBL" id="BFF88984.1"/>
    </source>
</evidence>
<sequence>MAKPGDRSRYYPWLPFESPEPRLLVPRCHFQAAAFQRKPPIYHRRTTHCNLSEQQQQQQQQQQQGKLP</sequence>
<dbReference type="Proteomes" id="UP001500889">
    <property type="component" value="Chromosome O"/>
</dbReference>
<dbReference type="AlphaFoldDB" id="A0AAU9F0G8"/>
<dbReference type="EMBL" id="AP029263">
    <property type="protein sequence ID" value="BFF88984.1"/>
    <property type="molecule type" value="Genomic_DNA"/>
</dbReference>
<evidence type="ECO:0000256" key="1">
    <source>
        <dbReference type="SAM" id="MobiDB-lite"/>
    </source>
</evidence>
<gene>
    <name evidence="2" type="ORF">DMAD_07843</name>
</gene>
<keyword evidence="3" id="KW-1185">Reference proteome</keyword>
<accession>A0AAU9F0G8</accession>
<proteinExistence type="predicted"/>
<protein>
    <submittedName>
        <fullName evidence="2">Uncharacterized protein</fullName>
    </submittedName>
</protein>
<evidence type="ECO:0000313" key="3">
    <source>
        <dbReference type="Proteomes" id="UP001500889"/>
    </source>
</evidence>